<keyword evidence="5" id="KW-0547">Nucleotide-binding</keyword>
<dbReference type="SUPFAM" id="SSF81665">
    <property type="entry name" value="Calcium ATPase, transmembrane domain M"/>
    <property type="match status" value="1"/>
</dbReference>
<dbReference type="PRINTS" id="PR00120">
    <property type="entry name" value="HATPASE"/>
</dbReference>
<keyword evidence="3 10" id="KW-0812">Transmembrane</keyword>
<evidence type="ECO:0000256" key="10">
    <source>
        <dbReference type="SAM" id="Phobius"/>
    </source>
</evidence>
<dbReference type="PROSITE" id="PS01047">
    <property type="entry name" value="HMA_1"/>
    <property type="match status" value="1"/>
</dbReference>
<evidence type="ECO:0000313" key="12">
    <source>
        <dbReference type="EMBL" id="CAB4602907.1"/>
    </source>
</evidence>
<dbReference type="InterPro" id="IPR059000">
    <property type="entry name" value="ATPase_P-type_domA"/>
</dbReference>
<dbReference type="PANTHER" id="PTHR43520">
    <property type="entry name" value="ATP7, ISOFORM B"/>
    <property type="match status" value="1"/>
</dbReference>
<dbReference type="SFLD" id="SFLDF00027">
    <property type="entry name" value="p-type_atpase"/>
    <property type="match status" value="1"/>
</dbReference>
<feature type="transmembrane region" description="Helical" evidence="10">
    <location>
        <begin position="388"/>
        <end position="414"/>
    </location>
</feature>
<reference evidence="12" key="1">
    <citation type="submission" date="2020-05" db="EMBL/GenBank/DDBJ databases">
        <authorList>
            <person name="Chiriac C."/>
            <person name="Salcher M."/>
            <person name="Ghai R."/>
            <person name="Kavagutti S V."/>
        </authorList>
    </citation>
    <scope>NUCLEOTIDE SEQUENCE</scope>
</reference>
<dbReference type="GO" id="GO:0005524">
    <property type="term" value="F:ATP binding"/>
    <property type="evidence" value="ECO:0007669"/>
    <property type="project" value="UniProtKB-KW"/>
</dbReference>
<dbReference type="AlphaFoldDB" id="A0A6J6GNP9"/>
<feature type="transmembrane region" description="Helical" evidence="10">
    <location>
        <begin position="95"/>
        <end position="116"/>
    </location>
</feature>
<dbReference type="NCBIfam" id="TIGR01525">
    <property type="entry name" value="ATPase-IB_hvy"/>
    <property type="match status" value="1"/>
</dbReference>
<keyword evidence="9 10" id="KW-0472">Membrane</keyword>
<dbReference type="SUPFAM" id="SSF56784">
    <property type="entry name" value="HAD-like"/>
    <property type="match status" value="1"/>
</dbReference>
<comment type="similarity">
    <text evidence="2">Belongs to the cation transport ATPase (P-type) (TC 3.A.3) family. Type IB subfamily.</text>
</comment>
<dbReference type="Gene3D" id="3.40.50.1000">
    <property type="entry name" value="HAD superfamily/HAD-like"/>
    <property type="match status" value="1"/>
</dbReference>
<gene>
    <name evidence="12" type="ORF">UFOPK1826_00797</name>
</gene>
<comment type="subcellular location">
    <subcellularLocation>
        <location evidence="1">Endomembrane system</location>
        <topology evidence="1">Multi-pass membrane protein</topology>
    </subcellularLocation>
</comment>
<evidence type="ECO:0000256" key="1">
    <source>
        <dbReference type="ARBA" id="ARBA00004127"/>
    </source>
</evidence>
<feature type="transmembrane region" description="Helical" evidence="10">
    <location>
        <begin position="728"/>
        <end position="746"/>
    </location>
</feature>
<feature type="transmembrane region" description="Helical" evidence="10">
    <location>
        <begin position="160"/>
        <end position="179"/>
    </location>
</feature>
<feature type="transmembrane region" description="Helical" evidence="10">
    <location>
        <begin position="362"/>
        <end position="382"/>
    </location>
</feature>
<evidence type="ECO:0000256" key="2">
    <source>
        <dbReference type="ARBA" id="ARBA00006024"/>
    </source>
</evidence>
<dbReference type="SUPFAM" id="SSF55008">
    <property type="entry name" value="HMA, heavy metal-associated domain"/>
    <property type="match status" value="1"/>
</dbReference>
<feature type="transmembrane region" description="Helical" evidence="10">
    <location>
        <begin position="207"/>
        <end position="225"/>
    </location>
</feature>
<keyword evidence="8 10" id="KW-1133">Transmembrane helix</keyword>
<dbReference type="PROSITE" id="PS50846">
    <property type="entry name" value="HMA_2"/>
    <property type="match status" value="1"/>
</dbReference>
<name>A0A6J6GNP9_9ZZZZ</name>
<dbReference type="GO" id="GO:0012505">
    <property type="term" value="C:endomembrane system"/>
    <property type="evidence" value="ECO:0007669"/>
    <property type="project" value="UniProtKB-SubCell"/>
</dbReference>
<accession>A0A6J6GNP9</accession>
<dbReference type="GO" id="GO:0016020">
    <property type="term" value="C:membrane"/>
    <property type="evidence" value="ECO:0007669"/>
    <property type="project" value="InterPro"/>
</dbReference>
<dbReference type="PRINTS" id="PR00119">
    <property type="entry name" value="CATATPASE"/>
</dbReference>
<dbReference type="NCBIfam" id="TIGR01511">
    <property type="entry name" value="ATPase-IB1_Cu"/>
    <property type="match status" value="1"/>
</dbReference>
<feature type="domain" description="HMA" evidence="11">
    <location>
        <begin position="9"/>
        <end position="74"/>
    </location>
</feature>
<dbReference type="Gene3D" id="3.30.70.100">
    <property type="match status" value="1"/>
</dbReference>
<dbReference type="InterPro" id="IPR044492">
    <property type="entry name" value="P_typ_ATPase_HD_dom"/>
</dbReference>
<dbReference type="Pfam" id="PF00122">
    <property type="entry name" value="E1-E2_ATPase"/>
    <property type="match status" value="1"/>
</dbReference>
<dbReference type="CDD" id="cd00371">
    <property type="entry name" value="HMA"/>
    <property type="match status" value="1"/>
</dbReference>
<evidence type="ECO:0000256" key="6">
    <source>
        <dbReference type="ARBA" id="ARBA00022840"/>
    </source>
</evidence>
<dbReference type="FunFam" id="3.30.70.100:FF:000005">
    <property type="entry name" value="Copper-exporting P-type ATPase A"/>
    <property type="match status" value="1"/>
</dbReference>
<dbReference type="InterPro" id="IPR008250">
    <property type="entry name" value="ATPase_P-typ_transduc_dom_A_sf"/>
</dbReference>
<evidence type="ECO:0000256" key="9">
    <source>
        <dbReference type="ARBA" id="ARBA00023136"/>
    </source>
</evidence>
<dbReference type="GO" id="GO:0016887">
    <property type="term" value="F:ATP hydrolysis activity"/>
    <property type="evidence" value="ECO:0007669"/>
    <property type="project" value="InterPro"/>
</dbReference>
<dbReference type="CDD" id="cd02094">
    <property type="entry name" value="P-type_ATPase_Cu-like"/>
    <property type="match status" value="1"/>
</dbReference>
<dbReference type="GO" id="GO:0055070">
    <property type="term" value="P:copper ion homeostasis"/>
    <property type="evidence" value="ECO:0007669"/>
    <property type="project" value="TreeGrafter"/>
</dbReference>
<dbReference type="InterPro" id="IPR023214">
    <property type="entry name" value="HAD_sf"/>
</dbReference>
<dbReference type="InterPro" id="IPR036412">
    <property type="entry name" value="HAD-like_sf"/>
</dbReference>
<dbReference type="NCBIfam" id="TIGR01494">
    <property type="entry name" value="ATPase_P-type"/>
    <property type="match status" value="1"/>
</dbReference>
<dbReference type="PROSITE" id="PS00154">
    <property type="entry name" value="ATPASE_E1_E2"/>
    <property type="match status" value="1"/>
</dbReference>
<dbReference type="InterPro" id="IPR017969">
    <property type="entry name" value="Heavy-metal-associated_CS"/>
</dbReference>
<dbReference type="GO" id="GO:0005507">
    <property type="term" value="F:copper ion binding"/>
    <property type="evidence" value="ECO:0007669"/>
    <property type="project" value="TreeGrafter"/>
</dbReference>
<dbReference type="Gene3D" id="3.40.1110.10">
    <property type="entry name" value="Calcium-transporting ATPase, cytoplasmic domain N"/>
    <property type="match status" value="1"/>
</dbReference>
<dbReference type="SFLD" id="SFLDS00003">
    <property type="entry name" value="Haloacid_Dehalogenase"/>
    <property type="match status" value="1"/>
</dbReference>
<evidence type="ECO:0000256" key="5">
    <source>
        <dbReference type="ARBA" id="ARBA00022741"/>
    </source>
</evidence>
<evidence type="ECO:0000259" key="11">
    <source>
        <dbReference type="PROSITE" id="PS50846"/>
    </source>
</evidence>
<evidence type="ECO:0000256" key="7">
    <source>
        <dbReference type="ARBA" id="ARBA00022967"/>
    </source>
</evidence>
<feature type="transmembrane region" description="Helical" evidence="10">
    <location>
        <begin position="702"/>
        <end position="722"/>
    </location>
</feature>
<dbReference type="Pfam" id="PF00403">
    <property type="entry name" value="HMA"/>
    <property type="match status" value="1"/>
</dbReference>
<dbReference type="GO" id="GO:0043682">
    <property type="term" value="F:P-type divalent copper transporter activity"/>
    <property type="evidence" value="ECO:0007669"/>
    <property type="project" value="TreeGrafter"/>
</dbReference>
<evidence type="ECO:0000256" key="8">
    <source>
        <dbReference type="ARBA" id="ARBA00022989"/>
    </source>
</evidence>
<proteinExistence type="inferred from homology"/>
<dbReference type="Gene3D" id="2.70.150.10">
    <property type="entry name" value="Calcium-transporting ATPase, cytoplasmic transduction domain A"/>
    <property type="match status" value="1"/>
</dbReference>
<dbReference type="InterPro" id="IPR001757">
    <property type="entry name" value="P_typ_ATPase"/>
</dbReference>
<keyword evidence="7" id="KW-1278">Translocase</keyword>
<evidence type="ECO:0000256" key="4">
    <source>
        <dbReference type="ARBA" id="ARBA00022723"/>
    </source>
</evidence>
<dbReference type="InterPro" id="IPR006121">
    <property type="entry name" value="HMA_dom"/>
</dbReference>
<dbReference type="InterPro" id="IPR023299">
    <property type="entry name" value="ATPase_P-typ_cyto_dom_N"/>
</dbReference>
<dbReference type="InterPro" id="IPR036163">
    <property type="entry name" value="HMA_dom_sf"/>
</dbReference>
<dbReference type="SUPFAM" id="SSF81653">
    <property type="entry name" value="Calcium ATPase, transduction domain A"/>
    <property type="match status" value="1"/>
</dbReference>
<dbReference type="SFLD" id="SFLDG00002">
    <property type="entry name" value="C1.7:_P-type_atpase_like"/>
    <property type="match status" value="1"/>
</dbReference>
<organism evidence="12">
    <name type="scientific">freshwater metagenome</name>
    <dbReference type="NCBI Taxonomy" id="449393"/>
    <lineage>
        <taxon>unclassified sequences</taxon>
        <taxon>metagenomes</taxon>
        <taxon>ecological metagenomes</taxon>
    </lineage>
</organism>
<dbReference type="EMBL" id="CAEZUN010000088">
    <property type="protein sequence ID" value="CAB4602907.1"/>
    <property type="molecule type" value="Genomic_DNA"/>
</dbReference>
<dbReference type="FunFam" id="2.70.150.10:FF:000002">
    <property type="entry name" value="Copper-transporting ATPase 1, putative"/>
    <property type="match status" value="1"/>
</dbReference>
<protein>
    <submittedName>
        <fullName evidence="12">Unannotated protein</fullName>
    </submittedName>
</protein>
<evidence type="ECO:0000256" key="3">
    <source>
        <dbReference type="ARBA" id="ARBA00022692"/>
    </source>
</evidence>
<dbReference type="InterPro" id="IPR023298">
    <property type="entry name" value="ATPase_P-typ_TM_dom_sf"/>
</dbReference>
<sequence length="764" mass="80331">MAATKDSGVQVDLSLTGMSCNACAASIEKGLNKLDGVTAAVNFATESARINFASGATTPSALIDTVASLGYGARLLADTTPEMLDAETNQRVTMLLTRLTVSVVLAIPVVLLSMVANLEFRNWQWFALALSTPVVTWGAWPFHRAALMNLRHRATTMDTLISIGIVAATSWSVWAIIWGDALEITYRGSAQTMNMGLKKMAGDSSHIYLEVAVAVTVFLLAGRYFEARAKRRAGDALRSLLALGARHATIIKNGEEQTIDAALVRVGDVIVVRPGEIIPTDGVVEQGASALDDSMLTGESVPVDVKPGSVVTGTTINLTGRLIMRATRVGAETTFAQITRLVRDAQTTKAPVQRLADRVSGIFVPTVIGLSIATFIGWFFVGSSTSDAFTAAVAVLIIACPCALGLATPTALMVGSGRAAQMGIVIKGVDVLQSTRRIDTVVFDKTGTITTGVMQLVDIICTQSSTRSEVLLYAGALEHASEHPVARAIASAARTELGQLPDVTDFESSPGMGTSGVVDGHKVMVGRESLFDKTLVIIPRDLREALAKARSAGNTAVLVVVDGGVKAVCVVADQPKVSSADAIAELRKLGLRPVLLTGDNQATAIAIAQQVGIDTDEQHVIAGVLPDEKVRVVSDLQQRGYAVAMVGDGVNDAAALAQADVGIAMGTGTDVAMHASDLTIVSGDLRLVADAILLSRATLRTITANVFWAFAYNTAAIPLAALGYLNPMWAGLAMAFSSIFVVTNSLRLRTTKLTQHTAFVHATR</sequence>
<dbReference type="InterPro" id="IPR018303">
    <property type="entry name" value="ATPase_P-typ_P_site"/>
</dbReference>
<feature type="transmembrane region" description="Helical" evidence="10">
    <location>
        <begin position="122"/>
        <end position="140"/>
    </location>
</feature>
<dbReference type="InterPro" id="IPR027256">
    <property type="entry name" value="P-typ_ATPase_IB"/>
</dbReference>
<dbReference type="Pfam" id="PF00702">
    <property type="entry name" value="Hydrolase"/>
    <property type="match status" value="1"/>
</dbReference>
<keyword evidence="6" id="KW-0067">ATP-binding</keyword>
<keyword evidence="4" id="KW-0479">Metal-binding</keyword>
<dbReference type="PANTHER" id="PTHR43520:SF8">
    <property type="entry name" value="P-TYPE CU(+) TRANSPORTER"/>
    <property type="match status" value="1"/>
</dbReference>